<comment type="cofactor">
    <cofactor evidence="2 10">
        <name>Mg(2+)</name>
        <dbReference type="ChEBI" id="CHEBI:18420"/>
    </cofactor>
</comment>
<dbReference type="NCBIfam" id="TIGR01509">
    <property type="entry name" value="HAD-SF-IA-v3"/>
    <property type="match status" value="1"/>
</dbReference>
<dbReference type="InterPro" id="IPR023198">
    <property type="entry name" value="PGP-like_dom2"/>
</dbReference>
<protein>
    <recommendedName>
        <fullName evidence="5 10">Phosphoglycolate phosphatase</fullName>
        <shortName evidence="10">PGP</shortName>
        <shortName evidence="10">PGPase</shortName>
        <ecNumber evidence="5 10">3.1.3.18</ecNumber>
    </recommendedName>
</protein>
<dbReference type="SUPFAM" id="SSF56784">
    <property type="entry name" value="HAD-like"/>
    <property type="match status" value="1"/>
</dbReference>
<comment type="function">
    <text evidence="10">Specifically catalyzes the dephosphorylation of 2-phosphoglycolate. Is involved in the dissimilation of the intracellular 2-phosphoglycolate formed during the DNA repair of 3'-phosphoglycolate ends, a major class of DNA lesions induced by oxidative stress.</text>
</comment>
<sequence length="227" mass="23187">MAIDALVFDLDGTLVDSAADIAEAVNRLFDALALPRVDAALVRGWIGDGVSALVATALAHQRSALALEQALPVFMAGYHDCLLRSPQLYPGVAPALASLQQAGVPMAICTNKPVELVPPLLAHLGIAGHFPVIVGGGSLPQRKPDPAPLLAAAQGLGVAVQNCLMVGDSATDHAAAIAAQMPVALVRYGYPRGLDLEAVPSVAVVDDLRALLPLLGIAGADELPAGR</sequence>
<dbReference type="Pfam" id="PF00702">
    <property type="entry name" value="Hydrolase"/>
    <property type="match status" value="1"/>
</dbReference>
<keyword evidence="6 10" id="KW-0479">Metal-binding</keyword>
<evidence type="ECO:0000256" key="2">
    <source>
        <dbReference type="ARBA" id="ARBA00001946"/>
    </source>
</evidence>
<evidence type="ECO:0000256" key="5">
    <source>
        <dbReference type="ARBA" id="ARBA00013078"/>
    </source>
</evidence>
<evidence type="ECO:0000256" key="1">
    <source>
        <dbReference type="ARBA" id="ARBA00000830"/>
    </source>
</evidence>
<name>A0A0R0BUK7_9GAMM</name>
<dbReference type="PANTHER" id="PTHR43434">
    <property type="entry name" value="PHOSPHOGLYCOLATE PHOSPHATASE"/>
    <property type="match status" value="1"/>
</dbReference>
<dbReference type="NCBIfam" id="TIGR01549">
    <property type="entry name" value="HAD-SF-IA-v1"/>
    <property type="match status" value="1"/>
</dbReference>
<evidence type="ECO:0000256" key="3">
    <source>
        <dbReference type="ARBA" id="ARBA00004818"/>
    </source>
</evidence>
<dbReference type="PATRIC" id="fig|266128.3.peg.1049"/>
<dbReference type="UniPathway" id="UPA00865">
    <property type="reaction ID" value="UER00834"/>
</dbReference>
<dbReference type="InterPro" id="IPR037512">
    <property type="entry name" value="PGPase_prok"/>
</dbReference>
<dbReference type="GO" id="GO:0046295">
    <property type="term" value="P:glycolate biosynthetic process"/>
    <property type="evidence" value="ECO:0007669"/>
    <property type="project" value="UniProtKB-UniRule"/>
</dbReference>
<evidence type="ECO:0000256" key="10">
    <source>
        <dbReference type="HAMAP-Rule" id="MF_00495"/>
    </source>
</evidence>
<evidence type="ECO:0000256" key="4">
    <source>
        <dbReference type="ARBA" id="ARBA00006171"/>
    </source>
</evidence>
<evidence type="ECO:0000256" key="8">
    <source>
        <dbReference type="ARBA" id="ARBA00022842"/>
    </source>
</evidence>
<dbReference type="SFLD" id="SFLDS00003">
    <property type="entry name" value="Haloacid_Dehalogenase"/>
    <property type="match status" value="1"/>
</dbReference>
<gene>
    <name evidence="11" type="ORF">ABB25_10860</name>
</gene>
<dbReference type="InterPro" id="IPR036412">
    <property type="entry name" value="HAD-like_sf"/>
</dbReference>
<dbReference type="GO" id="GO:0046872">
    <property type="term" value="F:metal ion binding"/>
    <property type="evidence" value="ECO:0007669"/>
    <property type="project" value="UniProtKB-KW"/>
</dbReference>
<dbReference type="EMBL" id="LDJH01000018">
    <property type="protein sequence ID" value="KRG56643.1"/>
    <property type="molecule type" value="Genomic_DNA"/>
</dbReference>
<dbReference type="PANTHER" id="PTHR43434:SF1">
    <property type="entry name" value="PHOSPHOGLYCOLATE PHOSPHATASE"/>
    <property type="match status" value="1"/>
</dbReference>
<dbReference type="OrthoDB" id="9776368at2"/>
<evidence type="ECO:0000256" key="6">
    <source>
        <dbReference type="ARBA" id="ARBA00022723"/>
    </source>
</evidence>
<keyword evidence="7 10" id="KW-0378">Hydrolase</keyword>
<dbReference type="AlphaFoldDB" id="A0A0R0BUK7"/>
<comment type="pathway">
    <text evidence="3 10">Organic acid metabolism; glycolate biosynthesis; glycolate from 2-phosphoglycolate: step 1/1.</text>
</comment>
<comment type="similarity">
    <text evidence="4 10">Belongs to the HAD-like hydrolase superfamily. CbbY/CbbZ/Gph/YieH family.</text>
</comment>
<keyword evidence="9 10" id="KW-0119">Carbohydrate metabolism</keyword>
<dbReference type="GO" id="GO:0005829">
    <property type="term" value="C:cytosol"/>
    <property type="evidence" value="ECO:0007669"/>
    <property type="project" value="TreeGrafter"/>
</dbReference>
<dbReference type="PRINTS" id="PR00413">
    <property type="entry name" value="HADHALOGNASE"/>
</dbReference>
<evidence type="ECO:0000256" key="9">
    <source>
        <dbReference type="ARBA" id="ARBA00023277"/>
    </source>
</evidence>
<feature type="binding site" evidence="10">
    <location>
        <position position="168"/>
    </location>
    <ligand>
        <name>Mg(2+)</name>
        <dbReference type="ChEBI" id="CHEBI:18420"/>
    </ligand>
</feature>
<feature type="binding site" evidence="10">
    <location>
        <position position="11"/>
    </location>
    <ligand>
        <name>Mg(2+)</name>
        <dbReference type="ChEBI" id="CHEBI:18420"/>
    </ligand>
</feature>
<dbReference type="EC" id="3.1.3.18" evidence="5 10"/>
<dbReference type="FunFam" id="3.40.50.1000:FF:000022">
    <property type="entry name" value="Phosphoglycolate phosphatase"/>
    <property type="match status" value="1"/>
</dbReference>
<dbReference type="NCBIfam" id="TIGR01449">
    <property type="entry name" value="PGP_bact"/>
    <property type="match status" value="1"/>
</dbReference>
<keyword evidence="8 10" id="KW-0460">Magnesium</keyword>
<dbReference type="InterPro" id="IPR023214">
    <property type="entry name" value="HAD_sf"/>
</dbReference>
<dbReference type="SFLD" id="SFLDG01135">
    <property type="entry name" value="C1.5.6:_HAD__Beta-PGM__Phospha"/>
    <property type="match status" value="1"/>
</dbReference>
<organism evidence="11 12">
    <name type="scientific">Stenotrophomonas koreensis</name>
    <dbReference type="NCBI Taxonomy" id="266128"/>
    <lineage>
        <taxon>Bacteria</taxon>
        <taxon>Pseudomonadati</taxon>
        <taxon>Pseudomonadota</taxon>
        <taxon>Gammaproteobacteria</taxon>
        <taxon>Lysobacterales</taxon>
        <taxon>Lysobacteraceae</taxon>
        <taxon>Stenotrophomonas</taxon>
    </lineage>
</organism>
<feature type="binding site" evidence="10">
    <location>
        <position position="9"/>
    </location>
    <ligand>
        <name>Mg(2+)</name>
        <dbReference type="ChEBI" id="CHEBI:18420"/>
    </ligand>
</feature>
<comment type="caution">
    <text evidence="11">The sequence shown here is derived from an EMBL/GenBank/DDBJ whole genome shotgun (WGS) entry which is preliminary data.</text>
</comment>
<evidence type="ECO:0000313" key="11">
    <source>
        <dbReference type="EMBL" id="KRG56643.1"/>
    </source>
</evidence>
<dbReference type="InterPro" id="IPR050155">
    <property type="entry name" value="HAD-like_hydrolase_sf"/>
</dbReference>
<dbReference type="SFLD" id="SFLDG01129">
    <property type="entry name" value="C1.5:_HAD__Beta-PGM__Phosphata"/>
    <property type="match status" value="1"/>
</dbReference>
<accession>A0A0R0BUK7</accession>
<evidence type="ECO:0000256" key="7">
    <source>
        <dbReference type="ARBA" id="ARBA00022801"/>
    </source>
</evidence>
<dbReference type="HAMAP" id="MF_00495">
    <property type="entry name" value="GPH_hydrolase_bact"/>
    <property type="match status" value="1"/>
</dbReference>
<dbReference type="STRING" id="266128.ABB25_10860"/>
<proteinExistence type="inferred from homology"/>
<dbReference type="InterPro" id="IPR006439">
    <property type="entry name" value="HAD-SF_hydro_IA"/>
</dbReference>
<comment type="catalytic activity">
    <reaction evidence="1 10">
        <text>2-phosphoglycolate + H2O = glycolate + phosphate</text>
        <dbReference type="Rhea" id="RHEA:14369"/>
        <dbReference type="ChEBI" id="CHEBI:15377"/>
        <dbReference type="ChEBI" id="CHEBI:29805"/>
        <dbReference type="ChEBI" id="CHEBI:43474"/>
        <dbReference type="ChEBI" id="CHEBI:58033"/>
        <dbReference type="EC" id="3.1.3.18"/>
    </reaction>
</comment>
<dbReference type="GO" id="GO:0005975">
    <property type="term" value="P:carbohydrate metabolic process"/>
    <property type="evidence" value="ECO:0007669"/>
    <property type="project" value="InterPro"/>
</dbReference>
<dbReference type="GO" id="GO:0008967">
    <property type="term" value="F:phosphoglycolate phosphatase activity"/>
    <property type="evidence" value="ECO:0007669"/>
    <property type="project" value="UniProtKB-UniRule"/>
</dbReference>
<evidence type="ECO:0000313" key="12">
    <source>
        <dbReference type="Proteomes" id="UP000051254"/>
    </source>
</evidence>
<dbReference type="Gene3D" id="1.10.150.240">
    <property type="entry name" value="Putative phosphatase, domain 2"/>
    <property type="match status" value="1"/>
</dbReference>
<reference evidence="11 12" key="1">
    <citation type="submission" date="2015-05" db="EMBL/GenBank/DDBJ databases">
        <title>Genome sequencing and analysis of members of genus Stenotrophomonas.</title>
        <authorList>
            <person name="Patil P.P."/>
            <person name="Midha S."/>
            <person name="Patil P.B."/>
        </authorList>
    </citation>
    <scope>NUCLEOTIDE SEQUENCE [LARGE SCALE GENOMIC DNA]</scope>
    <source>
        <strain evidence="11 12">DSM 17805</strain>
    </source>
</reference>
<dbReference type="RefSeq" id="WP_057666695.1">
    <property type="nucleotide sequence ID" value="NZ_LDJH01000018.1"/>
</dbReference>
<feature type="active site" description="Nucleophile" evidence="10">
    <location>
        <position position="9"/>
    </location>
</feature>
<keyword evidence="12" id="KW-1185">Reference proteome</keyword>
<dbReference type="Proteomes" id="UP000051254">
    <property type="component" value="Unassembled WGS sequence"/>
</dbReference>
<dbReference type="GO" id="GO:0006281">
    <property type="term" value="P:DNA repair"/>
    <property type="evidence" value="ECO:0007669"/>
    <property type="project" value="TreeGrafter"/>
</dbReference>
<dbReference type="Gene3D" id="3.40.50.1000">
    <property type="entry name" value="HAD superfamily/HAD-like"/>
    <property type="match status" value="1"/>
</dbReference>